<protein>
    <submittedName>
        <fullName evidence="1">Uncharacterized protein</fullName>
    </submittedName>
</protein>
<evidence type="ECO:0000313" key="1">
    <source>
        <dbReference type="EMBL" id="PZW28339.1"/>
    </source>
</evidence>
<dbReference type="RefSeq" id="WP_428843954.1">
    <property type="nucleotide sequence ID" value="NZ_BIFX01000001.1"/>
</dbReference>
<gene>
    <name evidence="1" type="ORF">EI42_03093</name>
</gene>
<dbReference type="EMBL" id="QKUF01000010">
    <property type="protein sequence ID" value="PZW28339.1"/>
    <property type="molecule type" value="Genomic_DNA"/>
</dbReference>
<dbReference type="Proteomes" id="UP000248806">
    <property type="component" value="Unassembled WGS sequence"/>
</dbReference>
<dbReference type="AlphaFoldDB" id="A0A326UIR2"/>
<reference evidence="1 2" key="1">
    <citation type="submission" date="2018-06" db="EMBL/GenBank/DDBJ databases">
        <title>Genomic Encyclopedia of Archaeal and Bacterial Type Strains, Phase II (KMG-II): from individual species to whole genera.</title>
        <authorList>
            <person name="Goeker M."/>
        </authorList>
    </citation>
    <scope>NUCLEOTIDE SEQUENCE [LARGE SCALE GENOMIC DNA]</scope>
    <source>
        <strain evidence="1 2">ATCC BAA-1881</strain>
    </source>
</reference>
<comment type="caution">
    <text evidence="1">The sequence shown here is derived from an EMBL/GenBank/DDBJ whole genome shotgun (WGS) entry which is preliminary data.</text>
</comment>
<accession>A0A326UIR2</accession>
<keyword evidence="2" id="KW-1185">Reference proteome</keyword>
<proteinExistence type="predicted"/>
<organism evidence="1 2">
    <name type="scientific">Thermosporothrix hazakensis</name>
    <dbReference type="NCBI Taxonomy" id="644383"/>
    <lineage>
        <taxon>Bacteria</taxon>
        <taxon>Bacillati</taxon>
        <taxon>Chloroflexota</taxon>
        <taxon>Ktedonobacteria</taxon>
        <taxon>Ktedonobacterales</taxon>
        <taxon>Thermosporotrichaceae</taxon>
        <taxon>Thermosporothrix</taxon>
    </lineage>
</organism>
<name>A0A326UIR2_THEHA</name>
<evidence type="ECO:0000313" key="2">
    <source>
        <dbReference type="Proteomes" id="UP000248806"/>
    </source>
</evidence>
<sequence length="220" mass="24570">MSFISTSIIDTNALGELLGRKQAITFDHLSLAMNLFGLNRIQPEAFRGQEEGQETYPLARLLDMLIVLPDPVFDHLGAVPTGVIPDQKPVPLPLLLQLLASPLKKRNGDGTHWASRHQTQPHLIADWIIGFSLLPQDSIARQGFGVRITFLPHVLDQPHWLLLALPSVKMRKGKSGPADLIEKTNRPIRTGARVGNQPITRRLFWRYIGSGLVIQCLSRF</sequence>